<dbReference type="EMBL" id="AYER01000003">
    <property type="protein sequence ID" value="ESK40743.1"/>
    <property type="molecule type" value="Genomic_DNA"/>
</dbReference>
<organism evidence="2 3">
    <name type="scientific">Acinetobacter nectaris CIP 110549</name>
    <dbReference type="NCBI Taxonomy" id="1392540"/>
    <lineage>
        <taxon>Bacteria</taxon>
        <taxon>Pseudomonadati</taxon>
        <taxon>Pseudomonadota</taxon>
        <taxon>Gammaproteobacteria</taxon>
        <taxon>Moraxellales</taxon>
        <taxon>Moraxellaceae</taxon>
        <taxon>Acinetobacter</taxon>
    </lineage>
</organism>
<name>V2TDE9_9GAMM</name>
<keyword evidence="1" id="KW-0472">Membrane</keyword>
<reference evidence="2 3" key="1">
    <citation type="submission" date="2013-10" db="EMBL/GenBank/DDBJ databases">
        <title>The Genome Sequence of Acinetobacter nectaris CIP 110549.</title>
        <authorList>
            <consortium name="The Broad Institute Genomics Platform"/>
            <consortium name="The Broad Institute Genome Sequencing Center for Infectious Disease"/>
            <person name="Cerqueira G."/>
            <person name="Feldgarden M."/>
            <person name="Courvalin P."/>
            <person name="Grillot-Courvalin C."/>
            <person name="Clermont D."/>
            <person name="Rocha E."/>
            <person name="Yoon E.-J."/>
            <person name="Nemec A."/>
            <person name="Young S.K."/>
            <person name="Zeng Q."/>
            <person name="Gargeya S."/>
            <person name="Fitzgerald M."/>
            <person name="Abouelleil A."/>
            <person name="Alvarado L."/>
            <person name="Berlin A.M."/>
            <person name="Chapman S.B."/>
            <person name="Gainer-Dewar J."/>
            <person name="Goldberg J."/>
            <person name="Gnerre S."/>
            <person name="Griggs A."/>
            <person name="Gujja S."/>
            <person name="Hansen M."/>
            <person name="Howarth C."/>
            <person name="Imamovic A."/>
            <person name="Ireland A."/>
            <person name="Larimer J."/>
            <person name="McCowan C."/>
            <person name="Murphy C."/>
            <person name="Pearson M."/>
            <person name="Poon T.W."/>
            <person name="Priest M."/>
            <person name="Roberts A."/>
            <person name="Saif S."/>
            <person name="Shea T."/>
            <person name="Sykes S."/>
            <person name="Wortman J."/>
            <person name="Nusbaum C."/>
            <person name="Birren B."/>
        </authorList>
    </citation>
    <scope>NUCLEOTIDE SEQUENCE [LARGE SCALE GENOMIC DNA]</scope>
    <source>
        <strain evidence="2 3">CIP 110549</strain>
    </source>
</reference>
<keyword evidence="3" id="KW-1185">Reference proteome</keyword>
<dbReference type="RefSeq" id="WP_023272775.1">
    <property type="nucleotide sequence ID" value="NZ_KI530712.1"/>
</dbReference>
<evidence type="ECO:0000313" key="2">
    <source>
        <dbReference type="EMBL" id="ESK40743.1"/>
    </source>
</evidence>
<accession>V2TDE9</accession>
<dbReference type="STRING" id="1392540.P256_01198"/>
<sequence>MELSLISKIGLFLVAGGFLFWLQLGNLGFSKLNKKRLLKAQQRNDKGEVLYHEIEVFFNTYSPYACAIGLLLFFVGLFF</sequence>
<comment type="caution">
    <text evidence="2">The sequence shown here is derived from an EMBL/GenBank/DDBJ whole genome shotgun (WGS) entry which is preliminary data.</text>
</comment>
<dbReference type="Proteomes" id="UP000023785">
    <property type="component" value="Unassembled WGS sequence"/>
</dbReference>
<evidence type="ECO:0000313" key="3">
    <source>
        <dbReference type="Proteomes" id="UP000023785"/>
    </source>
</evidence>
<proteinExistence type="predicted"/>
<dbReference type="OrthoDB" id="9876720at2"/>
<protein>
    <submittedName>
        <fullName evidence="2">Uncharacterized protein</fullName>
    </submittedName>
</protein>
<dbReference type="PATRIC" id="fig|1392540.3.peg.1165"/>
<dbReference type="AlphaFoldDB" id="V2TDE9"/>
<dbReference type="HOGENOM" id="CLU_2598092_0_0_6"/>
<keyword evidence="1" id="KW-1133">Transmembrane helix</keyword>
<evidence type="ECO:0000256" key="1">
    <source>
        <dbReference type="SAM" id="Phobius"/>
    </source>
</evidence>
<gene>
    <name evidence="2" type="ORF">P256_01198</name>
</gene>
<feature type="transmembrane region" description="Helical" evidence="1">
    <location>
        <begin position="56"/>
        <end position="78"/>
    </location>
</feature>
<keyword evidence="1" id="KW-0812">Transmembrane</keyword>
<feature type="transmembrane region" description="Helical" evidence="1">
    <location>
        <begin position="6"/>
        <end position="29"/>
    </location>
</feature>